<proteinExistence type="predicted"/>
<gene>
    <name evidence="1" type="ORF">D3871_19020</name>
</gene>
<comment type="caution">
    <text evidence="1">The sequence shown here is derived from an EMBL/GenBank/DDBJ whole genome shotgun (WGS) entry which is preliminary data.</text>
</comment>
<accession>A0A3A3FLY9</accession>
<dbReference type="Proteomes" id="UP000265955">
    <property type="component" value="Unassembled WGS sequence"/>
</dbReference>
<dbReference type="EMBL" id="QYUO01000002">
    <property type="protein sequence ID" value="RJF95495.1"/>
    <property type="molecule type" value="Genomic_DNA"/>
</dbReference>
<dbReference type="AlphaFoldDB" id="A0A3A3FLY9"/>
<sequence>MASTFHESETGQAIIENTMEAGTERLVVTLHPESGFSVDFEFHEGIEGNALIASSGISIDRAALQKLAQWLREQGALD</sequence>
<evidence type="ECO:0000313" key="2">
    <source>
        <dbReference type="Proteomes" id="UP000265955"/>
    </source>
</evidence>
<evidence type="ECO:0000313" key="1">
    <source>
        <dbReference type="EMBL" id="RJF95495.1"/>
    </source>
</evidence>
<dbReference type="RefSeq" id="WP_119770644.1">
    <property type="nucleotide sequence ID" value="NZ_QYUO01000002.1"/>
</dbReference>
<dbReference type="OrthoDB" id="8778206at2"/>
<name>A0A3A3FLY9_9BURK</name>
<protein>
    <submittedName>
        <fullName evidence="1">Uncharacterized protein</fullName>
    </submittedName>
</protein>
<keyword evidence="2" id="KW-1185">Reference proteome</keyword>
<organism evidence="1 2">
    <name type="scientific">Noviherbaspirillum saxi</name>
    <dbReference type="NCBI Taxonomy" id="2320863"/>
    <lineage>
        <taxon>Bacteria</taxon>
        <taxon>Pseudomonadati</taxon>
        <taxon>Pseudomonadota</taxon>
        <taxon>Betaproteobacteria</taxon>
        <taxon>Burkholderiales</taxon>
        <taxon>Oxalobacteraceae</taxon>
        <taxon>Noviherbaspirillum</taxon>
    </lineage>
</organism>
<reference evidence="2" key="1">
    <citation type="submission" date="2018-09" db="EMBL/GenBank/DDBJ databases">
        <authorList>
            <person name="Zhu H."/>
        </authorList>
    </citation>
    <scope>NUCLEOTIDE SEQUENCE [LARGE SCALE GENOMIC DNA]</scope>
    <source>
        <strain evidence="2">K1R23-30</strain>
    </source>
</reference>